<dbReference type="Proteomes" id="UP000824469">
    <property type="component" value="Unassembled WGS sequence"/>
</dbReference>
<comment type="caution">
    <text evidence="2">The sequence shown here is derived from an EMBL/GenBank/DDBJ whole genome shotgun (WGS) entry which is preliminary data.</text>
</comment>
<evidence type="ECO:0000256" key="1">
    <source>
        <dbReference type="SAM" id="MobiDB-lite"/>
    </source>
</evidence>
<feature type="non-terminal residue" evidence="2">
    <location>
        <position position="1"/>
    </location>
</feature>
<feature type="region of interest" description="Disordered" evidence="1">
    <location>
        <begin position="1"/>
        <end position="30"/>
    </location>
</feature>
<feature type="region of interest" description="Disordered" evidence="1">
    <location>
        <begin position="107"/>
        <end position="147"/>
    </location>
</feature>
<dbReference type="AlphaFoldDB" id="A0AA38F940"/>
<sequence length="147" mass="16595">LAQHAPYQDVPRKNFQPRNQLPSPQTRLAIEGPPVKVPVNATCEVLEPDDEEENEICEEHEEEADEELEELSGSHVHFLTTEGIDEEDDYEERVAEMNNESYVVMTREQANKKEKVVQPAKRSKEPPTAIPVIARRGAPIPTSSTPK</sequence>
<protein>
    <submittedName>
        <fullName evidence="2">Uncharacterized protein</fullName>
    </submittedName>
</protein>
<feature type="compositionally biased region" description="Polar residues" evidence="1">
    <location>
        <begin position="16"/>
        <end position="26"/>
    </location>
</feature>
<name>A0AA38F940_TAXCH</name>
<evidence type="ECO:0000313" key="3">
    <source>
        <dbReference type="Proteomes" id="UP000824469"/>
    </source>
</evidence>
<organism evidence="2 3">
    <name type="scientific">Taxus chinensis</name>
    <name type="common">Chinese yew</name>
    <name type="synonym">Taxus wallichiana var. chinensis</name>
    <dbReference type="NCBI Taxonomy" id="29808"/>
    <lineage>
        <taxon>Eukaryota</taxon>
        <taxon>Viridiplantae</taxon>
        <taxon>Streptophyta</taxon>
        <taxon>Embryophyta</taxon>
        <taxon>Tracheophyta</taxon>
        <taxon>Spermatophyta</taxon>
        <taxon>Pinopsida</taxon>
        <taxon>Pinidae</taxon>
        <taxon>Conifers II</taxon>
        <taxon>Cupressales</taxon>
        <taxon>Taxaceae</taxon>
        <taxon>Taxus</taxon>
    </lineage>
</organism>
<feature type="non-terminal residue" evidence="2">
    <location>
        <position position="147"/>
    </location>
</feature>
<accession>A0AA38F940</accession>
<reference evidence="2 3" key="1">
    <citation type="journal article" date="2021" name="Nat. Plants">
        <title>The Taxus genome provides insights into paclitaxel biosynthesis.</title>
        <authorList>
            <person name="Xiong X."/>
            <person name="Gou J."/>
            <person name="Liao Q."/>
            <person name="Li Y."/>
            <person name="Zhou Q."/>
            <person name="Bi G."/>
            <person name="Li C."/>
            <person name="Du R."/>
            <person name="Wang X."/>
            <person name="Sun T."/>
            <person name="Guo L."/>
            <person name="Liang H."/>
            <person name="Lu P."/>
            <person name="Wu Y."/>
            <person name="Zhang Z."/>
            <person name="Ro D.K."/>
            <person name="Shang Y."/>
            <person name="Huang S."/>
            <person name="Yan J."/>
        </authorList>
    </citation>
    <scope>NUCLEOTIDE SEQUENCE [LARGE SCALE GENOMIC DNA]</scope>
    <source>
        <strain evidence="2">Ta-2019</strain>
    </source>
</reference>
<gene>
    <name evidence="2" type="ORF">KI387_028901</name>
</gene>
<proteinExistence type="predicted"/>
<keyword evidence="3" id="KW-1185">Reference proteome</keyword>
<dbReference type="EMBL" id="JAHRHJ020000010">
    <property type="protein sequence ID" value="KAH9297219.1"/>
    <property type="molecule type" value="Genomic_DNA"/>
</dbReference>
<evidence type="ECO:0000313" key="2">
    <source>
        <dbReference type="EMBL" id="KAH9297219.1"/>
    </source>
</evidence>